<proteinExistence type="predicted"/>
<dbReference type="EMBL" id="JABAFN010000008">
    <property type="protein sequence ID" value="NME21797.1"/>
    <property type="molecule type" value="Genomic_DNA"/>
</dbReference>
<name>A0AAW9ZL47_LIMRT</name>
<accession>A0AAW9ZL47</accession>
<protein>
    <recommendedName>
        <fullName evidence="3">Phage gp6-like head-tail connector protein</fullName>
    </recommendedName>
</protein>
<comment type="caution">
    <text evidence="1">The sequence shown here is derived from an EMBL/GenBank/DDBJ whole genome shotgun (WGS) entry which is preliminary data.</text>
</comment>
<evidence type="ECO:0008006" key="3">
    <source>
        <dbReference type="Google" id="ProtNLM"/>
    </source>
</evidence>
<reference evidence="1 2" key="1">
    <citation type="submission" date="2020-04" db="EMBL/GenBank/DDBJ databases">
        <authorList>
            <person name="Hitch T.C.A."/>
            <person name="Wylensek D."/>
            <person name="Clavel T."/>
        </authorList>
    </citation>
    <scope>NUCLEOTIDE SEQUENCE [LARGE SCALE GENOMIC DNA]</scope>
    <source>
        <strain evidence="1 2">WCA-386-APC-4I</strain>
    </source>
</reference>
<evidence type="ECO:0000313" key="1">
    <source>
        <dbReference type="EMBL" id="NME21797.1"/>
    </source>
</evidence>
<sequence>MADSDNSEAFSQISTQDMLDELNLDNTEENNKLMSDLIQDSALIIIHAVNNNLSASEVNSDKIFNRAVKALATQLYFDRTLSQGMSLGIQLMIDHLKGEYAEWPADQQN</sequence>
<organism evidence="1 2">
    <name type="scientific">Limosilactobacillus reuteri</name>
    <name type="common">Lactobacillus reuteri</name>
    <dbReference type="NCBI Taxonomy" id="1598"/>
    <lineage>
        <taxon>Bacteria</taxon>
        <taxon>Bacillati</taxon>
        <taxon>Bacillota</taxon>
        <taxon>Bacilli</taxon>
        <taxon>Lactobacillales</taxon>
        <taxon>Lactobacillaceae</taxon>
        <taxon>Limosilactobacillus</taxon>
    </lineage>
</organism>
<dbReference type="RefSeq" id="WP_170090653.1">
    <property type="nucleotide sequence ID" value="NZ_JABAFN010000008.1"/>
</dbReference>
<dbReference type="AlphaFoldDB" id="A0AAW9ZL47"/>
<dbReference type="Proteomes" id="UP000587270">
    <property type="component" value="Unassembled WGS sequence"/>
</dbReference>
<gene>
    <name evidence="1" type="ORF">HF865_03605</name>
</gene>
<evidence type="ECO:0000313" key="2">
    <source>
        <dbReference type="Proteomes" id="UP000587270"/>
    </source>
</evidence>